<dbReference type="AlphaFoldDB" id="A0A167EJE2"/>
<proteinExistence type="predicted"/>
<gene>
    <name evidence="1" type="ORF">N476_14520</name>
</gene>
<evidence type="ECO:0000313" key="1">
    <source>
        <dbReference type="EMBL" id="KZN50852.1"/>
    </source>
</evidence>
<accession>A0A167EJE2</accession>
<dbReference type="RefSeq" id="WP_063361637.1">
    <property type="nucleotide sequence ID" value="NZ_AUXZ01000070.1"/>
</dbReference>
<dbReference type="OrthoDB" id="943699at2"/>
<evidence type="ECO:0000313" key="2">
    <source>
        <dbReference type="Proteomes" id="UP000076503"/>
    </source>
</evidence>
<dbReference type="PATRIC" id="fig|1365251.3.peg.2115"/>
<name>A0A167EJE2_9GAMM</name>
<comment type="caution">
    <text evidence="1">The sequence shown here is derived from an EMBL/GenBank/DDBJ whole genome shotgun (WGS) entry which is preliminary data.</text>
</comment>
<sequence>MDYSLQEAVANIVEQESSVQLSSRIYEMTTEITSLFEAVWLSTIFEVRLAENDTRTDFLVEIHSSDIAKFYAQCLNYKSSDNTTIKDIKKISERLYTKKDCIEDAVIWFECDMIDDVTQTTLVTASIDPNLRNNFLKKNVSTQQAWQDFVKTMDLISDMPMTANLESSFKRCADALPYGYNISHIAPLAPRGERGIRLTLYLPPPKIIPWLRKVGWSGSMSDVETLFTLAGDEWPLIGIQIEINEQVETYIGFELMAGSGQKKLEALEKTLLRLQKRDAFDAARVNTALHWNDYNLHPKDEGLRKDTNLKLVVKEAGKVEAKVYLGTNKK</sequence>
<dbReference type="EMBL" id="AUXZ01000070">
    <property type="protein sequence ID" value="KZN50852.1"/>
    <property type="molecule type" value="Genomic_DNA"/>
</dbReference>
<dbReference type="Proteomes" id="UP000076503">
    <property type="component" value="Unassembled WGS sequence"/>
</dbReference>
<reference evidence="1 2" key="1">
    <citation type="submission" date="2013-07" db="EMBL/GenBank/DDBJ databases">
        <title>Comparative Genomic and Metabolomic Analysis of Twelve Strains of Pseudoalteromonas luteoviolacea.</title>
        <authorList>
            <person name="Vynne N.G."/>
            <person name="Mansson M."/>
            <person name="Gram L."/>
        </authorList>
    </citation>
    <scope>NUCLEOTIDE SEQUENCE [LARGE SCALE GENOMIC DNA]</scope>
    <source>
        <strain evidence="1 2">H33</strain>
    </source>
</reference>
<protein>
    <submittedName>
        <fullName evidence="1">Uncharacterized protein</fullName>
    </submittedName>
</protein>
<organism evidence="1 2">
    <name type="scientific">Pseudoalteromonas luteoviolacea H33</name>
    <dbReference type="NCBI Taxonomy" id="1365251"/>
    <lineage>
        <taxon>Bacteria</taxon>
        <taxon>Pseudomonadati</taxon>
        <taxon>Pseudomonadota</taxon>
        <taxon>Gammaproteobacteria</taxon>
        <taxon>Alteromonadales</taxon>
        <taxon>Pseudoalteromonadaceae</taxon>
        <taxon>Pseudoalteromonas</taxon>
    </lineage>
</organism>